<dbReference type="PANTHER" id="PTHR44846:SF1">
    <property type="entry name" value="MANNOSYL-D-GLYCERATE TRANSPORT_METABOLISM SYSTEM REPRESSOR MNGR-RELATED"/>
    <property type="match status" value="1"/>
</dbReference>
<dbReference type="InterPro" id="IPR028978">
    <property type="entry name" value="Chorismate_lyase_/UTRA_dom_sf"/>
</dbReference>
<gene>
    <name evidence="5" type="ORF">G3T36_03770</name>
</gene>
<dbReference type="Pfam" id="PF00392">
    <property type="entry name" value="GntR"/>
    <property type="match status" value="1"/>
</dbReference>
<organism evidence="5 6">
    <name type="scientific">Leifsonia tongyongensis</name>
    <dbReference type="NCBI Taxonomy" id="1268043"/>
    <lineage>
        <taxon>Bacteria</taxon>
        <taxon>Bacillati</taxon>
        <taxon>Actinomycetota</taxon>
        <taxon>Actinomycetes</taxon>
        <taxon>Micrococcales</taxon>
        <taxon>Microbacteriaceae</taxon>
        <taxon>Leifsonia</taxon>
    </lineage>
</organism>
<dbReference type="InterPro" id="IPR036390">
    <property type="entry name" value="WH_DNA-bd_sf"/>
</dbReference>
<dbReference type="GO" id="GO:0045892">
    <property type="term" value="P:negative regulation of DNA-templated transcription"/>
    <property type="evidence" value="ECO:0007669"/>
    <property type="project" value="TreeGrafter"/>
</dbReference>
<dbReference type="AlphaFoldDB" id="A0A6L9XUA8"/>
<dbReference type="PROSITE" id="PS50949">
    <property type="entry name" value="HTH_GNTR"/>
    <property type="match status" value="1"/>
</dbReference>
<evidence type="ECO:0000256" key="1">
    <source>
        <dbReference type="ARBA" id="ARBA00023015"/>
    </source>
</evidence>
<dbReference type="Proteomes" id="UP000474967">
    <property type="component" value="Unassembled WGS sequence"/>
</dbReference>
<dbReference type="InterPro" id="IPR050679">
    <property type="entry name" value="Bact_HTH_transcr_reg"/>
</dbReference>
<accession>A0A6L9XUA8</accession>
<dbReference type="Pfam" id="PF07702">
    <property type="entry name" value="UTRA"/>
    <property type="match status" value="1"/>
</dbReference>
<keyword evidence="1" id="KW-0805">Transcription regulation</keyword>
<dbReference type="InterPro" id="IPR036388">
    <property type="entry name" value="WH-like_DNA-bd_sf"/>
</dbReference>
<proteinExistence type="predicted"/>
<dbReference type="SMART" id="SM00345">
    <property type="entry name" value="HTH_GNTR"/>
    <property type="match status" value="1"/>
</dbReference>
<dbReference type="GO" id="GO:0003677">
    <property type="term" value="F:DNA binding"/>
    <property type="evidence" value="ECO:0007669"/>
    <property type="project" value="UniProtKB-KW"/>
</dbReference>
<dbReference type="RefSeq" id="WP_163288058.1">
    <property type="nucleotide sequence ID" value="NZ_JAAGWY010000001.1"/>
</dbReference>
<evidence type="ECO:0000313" key="6">
    <source>
        <dbReference type="Proteomes" id="UP000474967"/>
    </source>
</evidence>
<keyword evidence="6" id="KW-1185">Reference proteome</keyword>
<evidence type="ECO:0000256" key="2">
    <source>
        <dbReference type="ARBA" id="ARBA00023125"/>
    </source>
</evidence>
<sequence length="233" mass="24918">MVAKYEEVLKDLSLTIADMQPGERLAGEQALAAHYGVSAMTVRRALQVLIQAKRIIGIRGRGTFVAEPTVTKRMVMASFTDSMKAAGMTAHAKVLSASIGPGGADAARELGIAKADQIITVERLRFGDDVPLSIDHTVLNATTVPGLLGEDLTGSLYELLHRKYGMTLSRAESRVSAVLPTAEEAALLQITQSQPCLRVHSRSITDTGGIAEQTTSLYRGDRYELAINPDAGL</sequence>
<dbReference type="EMBL" id="JAAGWY010000001">
    <property type="protein sequence ID" value="NEN04981.1"/>
    <property type="molecule type" value="Genomic_DNA"/>
</dbReference>
<dbReference type="SMART" id="SM00866">
    <property type="entry name" value="UTRA"/>
    <property type="match status" value="1"/>
</dbReference>
<evidence type="ECO:0000313" key="5">
    <source>
        <dbReference type="EMBL" id="NEN04981.1"/>
    </source>
</evidence>
<protein>
    <submittedName>
        <fullName evidence="5">GntR family transcriptional regulator</fullName>
    </submittedName>
</protein>
<evidence type="ECO:0000259" key="4">
    <source>
        <dbReference type="PROSITE" id="PS50949"/>
    </source>
</evidence>
<keyword evidence="2" id="KW-0238">DNA-binding</keyword>
<reference evidence="5 6" key="1">
    <citation type="journal article" date="2014" name="J. Microbiol.">
        <title>Diaminobutyricibacter tongyongensis gen. nov., sp. nov. and Homoserinibacter gongjuensis gen. nov., sp. nov. belong to the family Microbacteriaceae.</title>
        <authorList>
            <person name="Kim S.J."/>
            <person name="Ahn J.H."/>
            <person name="Weon H.Y."/>
            <person name="Hamada M."/>
            <person name="Suzuki K."/>
            <person name="Kwon S.W."/>
        </authorList>
    </citation>
    <scope>NUCLEOTIDE SEQUENCE [LARGE SCALE GENOMIC DNA]</scope>
    <source>
        <strain evidence="5 6">NBRC 108724</strain>
    </source>
</reference>
<keyword evidence="3" id="KW-0804">Transcription</keyword>
<dbReference type="Gene3D" id="1.10.10.10">
    <property type="entry name" value="Winged helix-like DNA-binding domain superfamily/Winged helix DNA-binding domain"/>
    <property type="match status" value="1"/>
</dbReference>
<dbReference type="CDD" id="cd07377">
    <property type="entry name" value="WHTH_GntR"/>
    <property type="match status" value="1"/>
</dbReference>
<dbReference type="GO" id="GO:0003700">
    <property type="term" value="F:DNA-binding transcription factor activity"/>
    <property type="evidence" value="ECO:0007669"/>
    <property type="project" value="InterPro"/>
</dbReference>
<dbReference type="SUPFAM" id="SSF64288">
    <property type="entry name" value="Chorismate lyase-like"/>
    <property type="match status" value="1"/>
</dbReference>
<comment type="caution">
    <text evidence="5">The sequence shown here is derived from an EMBL/GenBank/DDBJ whole genome shotgun (WGS) entry which is preliminary data.</text>
</comment>
<dbReference type="Gene3D" id="3.40.1410.10">
    <property type="entry name" value="Chorismate lyase-like"/>
    <property type="match status" value="1"/>
</dbReference>
<evidence type="ECO:0000256" key="3">
    <source>
        <dbReference type="ARBA" id="ARBA00023163"/>
    </source>
</evidence>
<dbReference type="PANTHER" id="PTHR44846">
    <property type="entry name" value="MANNOSYL-D-GLYCERATE TRANSPORT/METABOLISM SYSTEM REPRESSOR MNGR-RELATED"/>
    <property type="match status" value="1"/>
</dbReference>
<dbReference type="InterPro" id="IPR000524">
    <property type="entry name" value="Tscrpt_reg_HTH_GntR"/>
</dbReference>
<dbReference type="SUPFAM" id="SSF46785">
    <property type="entry name" value="Winged helix' DNA-binding domain"/>
    <property type="match status" value="1"/>
</dbReference>
<dbReference type="InterPro" id="IPR011663">
    <property type="entry name" value="UTRA"/>
</dbReference>
<feature type="domain" description="HTH gntR-type" evidence="4">
    <location>
        <begin position="2"/>
        <end position="68"/>
    </location>
</feature>
<name>A0A6L9XUA8_9MICO</name>